<gene>
    <name evidence="3" type="ORF">ACFFGG_05495</name>
</gene>
<evidence type="ECO:0000259" key="2">
    <source>
        <dbReference type="Pfam" id="PF03413"/>
    </source>
</evidence>
<keyword evidence="4" id="KW-1185">Reference proteome</keyword>
<name>A0ABV6PQ79_9BURK</name>
<evidence type="ECO:0000256" key="1">
    <source>
        <dbReference type="SAM" id="SignalP"/>
    </source>
</evidence>
<feature type="chain" id="PRO_5046594599" evidence="1">
    <location>
        <begin position="31"/>
        <end position="121"/>
    </location>
</feature>
<accession>A0ABV6PQ79</accession>
<comment type="caution">
    <text evidence="3">The sequence shown here is derived from an EMBL/GenBank/DDBJ whole genome shotgun (WGS) entry which is preliminary data.</text>
</comment>
<feature type="signal peptide" evidence="1">
    <location>
        <begin position="1"/>
        <end position="30"/>
    </location>
</feature>
<keyword evidence="1" id="KW-0732">Signal</keyword>
<evidence type="ECO:0000313" key="4">
    <source>
        <dbReference type="Proteomes" id="UP001589834"/>
    </source>
</evidence>
<dbReference type="InterPro" id="IPR025711">
    <property type="entry name" value="PepSY"/>
</dbReference>
<feature type="domain" description="PepSY" evidence="2">
    <location>
        <begin position="57"/>
        <end position="104"/>
    </location>
</feature>
<dbReference type="EMBL" id="JBHLTN010000007">
    <property type="protein sequence ID" value="MFC0592007.1"/>
    <property type="molecule type" value="Genomic_DNA"/>
</dbReference>
<dbReference type="Gene3D" id="3.10.450.40">
    <property type="match status" value="1"/>
</dbReference>
<evidence type="ECO:0000313" key="3">
    <source>
        <dbReference type="EMBL" id="MFC0592007.1"/>
    </source>
</evidence>
<organism evidence="3 4">
    <name type="scientific">Ottowia pentelensis</name>
    <dbReference type="NCBI Taxonomy" id="511108"/>
    <lineage>
        <taxon>Bacteria</taxon>
        <taxon>Pseudomonadati</taxon>
        <taxon>Pseudomonadota</taxon>
        <taxon>Betaproteobacteria</taxon>
        <taxon>Burkholderiales</taxon>
        <taxon>Comamonadaceae</taxon>
        <taxon>Ottowia</taxon>
    </lineage>
</organism>
<protein>
    <submittedName>
        <fullName evidence="3">PepSY domain-containing protein</fullName>
    </submittedName>
</protein>
<proteinExistence type="predicted"/>
<sequence length="121" mass="13245">MSPFFTHRPHRLLPAVLLLCALGAGGAAVAHEDHELARQALESGQVLPLATVLGKLAHEAPGQVLKVEFEREDGRFIYEIRLLQNDGRVAKLKVDAVDGRVLSIKRREAGRDTDAHPRGGR</sequence>
<reference evidence="3 4" key="1">
    <citation type="submission" date="2024-09" db="EMBL/GenBank/DDBJ databases">
        <authorList>
            <person name="Sun Q."/>
            <person name="Mori K."/>
        </authorList>
    </citation>
    <scope>NUCLEOTIDE SEQUENCE [LARGE SCALE GENOMIC DNA]</scope>
    <source>
        <strain evidence="3 4">NCAIM B.02336</strain>
    </source>
</reference>
<dbReference type="Proteomes" id="UP001589834">
    <property type="component" value="Unassembled WGS sequence"/>
</dbReference>
<dbReference type="Pfam" id="PF03413">
    <property type="entry name" value="PepSY"/>
    <property type="match status" value="1"/>
</dbReference>
<dbReference type="RefSeq" id="WP_377480730.1">
    <property type="nucleotide sequence ID" value="NZ_JBHLTN010000007.1"/>
</dbReference>